<dbReference type="GeneID" id="96083670"/>
<name>A0ABR3UV67_9PLEO</name>
<gene>
    <name evidence="2" type="ORF">ACET3X_003348</name>
</gene>
<dbReference type="RefSeq" id="XP_069309895.1">
    <property type="nucleotide sequence ID" value="XM_069448613.1"/>
</dbReference>
<dbReference type="Proteomes" id="UP001578633">
    <property type="component" value="Chromosome 2"/>
</dbReference>
<sequence>MGPFQGGIWDANPFGGRRGGYQPRQPQRGDYAEQDPYDDYDSPPMMGGNSYSYSSYQDSDGNMHQEGYGPNGPYRHTMGGAQGPPGMGMNGGMPPRGPSQGRAPLGSLLGGRSTSRPGAFRSSFWTGPNPFRVNDANGRVNGRADGRHGPRPDAAFEIEADPAPMRQDRGLSQEAAEDMAWFMQERTQPVGDGGSAPPNAECPICLEPPKDGVWQDSEQFQQLANGQNAGGRAPHQGPPPTGGMPGEPPMVYGRGPSPPQDNFGGPGQRIGYMYPDQRW</sequence>
<proteinExistence type="predicted"/>
<evidence type="ECO:0000256" key="1">
    <source>
        <dbReference type="SAM" id="MobiDB-lite"/>
    </source>
</evidence>
<protein>
    <submittedName>
        <fullName evidence="2">Uncharacterized protein</fullName>
    </submittedName>
</protein>
<organism evidence="2 3">
    <name type="scientific">Alternaria dauci</name>
    <dbReference type="NCBI Taxonomy" id="48095"/>
    <lineage>
        <taxon>Eukaryota</taxon>
        <taxon>Fungi</taxon>
        <taxon>Dikarya</taxon>
        <taxon>Ascomycota</taxon>
        <taxon>Pezizomycotina</taxon>
        <taxon>Dothideomycetes</taxon>
        <taxon>Pleosporomycetidae</taxon>
        <taxon>Pleosporales</taxon>
        <taxon>Pleosporineae</taxon>
        <taxon>Pleosporaceae</taxon>
        <taxon>Alternaria</taxon>
        <taxon>Alternaria sect. Porri</taxon>
    </lineage>
</organism>
<feature type="compositionally biased region" description="Pro residues" evidence="1">
    <location>
        <begin position="236"/>
        <end position="248"/>
    </location>
</feature>
<feature type="compositionally biased region" description="Gly residues" evidence="1">
    <location>
        <begin position="80"/>
        <end position="91"/>
    </location>
</feature>
<feature type="region of interest" description="Disordered" evidence="1">
    <location>
        <begin position="1"/>
        <end position="173"/>
    </location>
</feature>
<evidence type="ECO:0000313" key="2">
    <source>
        <dbReference type="EMBL" id="KAL1799311.1"/>
    </source>
</evidence>
<feature type="compositionally biased region" description="Polar residues" evidence="1">
    <location>
        <begin position="216"/>
        <end position="227"/>
    </location>
</feature>
<comment type="caution">
    <text evidence="2">The sequence shown here is derived from an EMBL/GenBank/DDBJ whole genome shotgun (WGS) entry which is preliminary data.</text>
</comment>
<accession>A0ABR3UV67</accession>
<keyword evidence="3" id="KW-1185">Reference proteome</keyword>
<feature type="compositionally biased region" description="Acidic residues" evidence="1">
    <location>
        <begin position="32"/>
        <end position="41"/>
    </location>
</feature>
<feature type="region of interest" description="Disordered" evidence="1">
    <location>
        <begin position="187"/>
        <end position="279"/>
    </location>
</feature>
<feature type="compositionally biased region" description="Basic and acidic residues" evidence="1">
    <location>
        <begin position="142"/>
        <end position="151"/>
    </location>
</feature>
<dbReference type="EMBL" id="JBHGVX010000002">
    <property type="protein sequence ID" value="KAL1799311.1"/>
    <property type="molecule type" value="Genomic_DNA"/>
</dbReference>
<reference evidence="2 3" key="1">
    <citation type="submission" date="2024-09" db="EMBL/GenBank/DDBJ databases">
        <title>T2T genomes of carrot and Alternaria dauci and their utility for understanding host-pathogen interaction during carrot leaf blight disease.</title>
        <authorList>
            <person name="Liu W."/>
            <person name="Xu S."/>
            <person name="Ou C."/>
            <person name="Liu X."/>
            <person name="Zhuang F."/>
            <person name="Deng X.W."/>
        </authorList>
    </citation>
    <scope>NUCLEOTIDE SEQUENCE [LARGE SCALE GENOMIC DNA]</scope>
    <source>
        <strain evidence="2 3">A2016</strain>
    </source>
</reference>
<feature type="compositionally biased region" description="Low complexity" evidence="1">
    <location>
        <begin position="20"/>
        <end position="29"/>
    </location>
</feature>
<evidence type="ECO:0000313" key="3">
    <source>
        <dbReference type="Proteomes" id="UP001578633"/>
    </source>
</evidence>